<evidence type="ECO:0000256" key="1">
    <source>
        <dbReference type="SAM" id="Phobius"/>
    </source>
</evidence>
<reference evidence="2 3" key="1">
    <citation type="submission" date="2016-10" db="EMBL/GenBank/DDBJ databases">
        <authorList>
            <person name="Varghese N."/>
            <person name="Submissions S."/>
        </authorList>
    </citation>
    <scope>NUCLEOTIDE SEQUENCE [LARGE SCALE GENOMIC DNA]</scope>
    <source>
        <strain evidence="2 3">LMG 21974</strain>
    </source>
</reference>
<keyword evidence="1" id="KW-0812">Transmembrane</keyword>
<proteinExistence type="predicted"/>
<accession>A0A9X8MH84</accession>
<gene>
    <name evidence="2" type="ORF">SAMN05216409_118122</name>
</gene>
<keyword evidence="1" id="KW-1133">Transmembrane helix</keyword>
<evidence type="ECO:0000313" key="2">
    <source>
        <dbReference type="EMBL" id="SER38031.1"/>
    </source>
</evidence>
<dbReference type="RefSeq" id="WP_074829802.1">
    <property type="nucleotide sequence ID" value="NZ_FOEV01000018.1"/>
</dbReference>
<dbReference type="Proteomes" id="UP000183210">
    <property type="component" value="Unassembled WGS sequence"/>
</dbReference>
<dbReference type="AlphaFoldDB" id="A0A9X8MH84"/>
<dbReference type="GeneID" id="300268789"/>
<protein>
    <submittedName>
        <fullName evidence="2">Uncharacterized protein</fullName>
    </submittedName>
</protein>
<name>A0A9X8MH84_9PSED</name>
<dbReference type="EMBL" id="FOEV01000018">
    <property type="protein sequence ID" value="SER38031.1"/>
    <property type="molecule type" value="Genomic_DNA"/>
</dbReference>
<keyword evidence="1" id="KW-0472">Membrane</keyword>
<evidence type="ECO:0000313" key="3">
    <source>
        <dbReference type="Proteomes" id="UP000183210"/>
    </source>
</evidence>
<organism evidence="2 3">
    <name type="scientific">Pseudomonas lutea</name>
    <dbReference type="NCBI Taxonomy" id="243924"/>
    <lineage>
        <taxon>Bacteria</taxon>
        <taxon>Pseudomonadati</taxon>
        <taxon>Pseudomonadota</taxon>
        <taxon>Gammaproteobacteria</taxon>
        <taxon>Pseudomonadales</taxon>
        <taxon>Pseudomonadaceae</taxon>
        <taxon>Pseudomonas</taxon>
    </lineage>
</organism>
<sequence>MNKMINKFVPPYVFWPFMALAAGVAMAFVVVVLLVAGSNPFTVRNVGTMNIKGEPQTVFHVGDVIAIKREVCSKAEVTLEFFPSAFNDKNVMIPLPSGARAYTPGCYTTMYGFYVTPAFKPGHYRYNNLVRYQTNWVGRDESIMYPPLEFEIAANAQ</sequence>
<feature type="transmembrane region" description="Helical" evidence="1">
    <location>
        <begin position="12"/>
        <end position="36"/>
    </location>
</feature>
<comment type="caution">
    <text evidence="2">The sequence shown here is derived from an EMBL/GenBank/DDBJ whole genome shotgun (WGS) entry which is preliminary data.</text>
</comment>